<dbReference type="EMBL" id="AQFT01000175">
    <property type="protein sequence ID" value="EMZ19100.1"/>
    <property type="molecule type" value="Genomic_DNA"/>
</dbReference>
<dbReference type="Proteomes" id="UP000012589">
    <property type="component" value="Unassembled WGS sequence"/>
</dbReference>
<dbReference type="eggNOG" id="ENOG5030JFP">
    <property type="taxonomic scope" value="Bacteria"/>
</dbReference>
<sequence>MGMKYELFFLNNIHDSMEMVNVELDPFLDLSSQGDFDELTMKHVILNLANCLELLVKYRLEQEHWTLIFSDLNKAKYSSCLFFGLISDLRISC</sequence>
<evidence type="ECO:0000313" key="2">
    <source>
        <dbReference type="Proteomes" id="UP000012589"/>
    </source>
</evidence>
<comment type="caution">
    <text evidence="1">The sequence shown here is derived from an EMBL/GenBank/DDBJ whole genome shotgun (WGS) entry which is preliminary data.</text>
</comment>
<gene>
    <name evidence="1" type="ORF">C823_05652</name>
</gene>
<reference evidence="1 2" key="1">
    <citation type="journal article" date="2014" name="Genome Announc.">
        <title>Draft genome sequences of the altered schaedler flora, a defined bacterial community from gnotobiotic mice.</title>
        <authorList>
            <person name="Wannemuehler M.J."/>
            <person name="Overstreet A.M."/>
            <person name="Ward D.V."/>
            <person name="Phillips G.J."/>
        </authorList>
    </citation>
    <scope>NUCLEOTIDE SEQUENCE [LARGE SCALE GENOMIC DNA]</scope>
    <source>
        <strain evidence="1 2">ASF492</strain>
    </source>
</reference>
<accession>N1ZZ73</accession>
<dbReference type="STRING" id="1235802.C823_05652"/>
<organism evidence="1 2">
    <name type="scientific">Eubacterium plexicaudatum ASF492</name>
    <dbReference type="NCBI Taxonomy" id="1235802"/>
    <lineage>
        <taxon>Bacteria</taxon>
        <taxon>Bacillati</taxon>
        <taxon>Bacillota</taxon>
        <taxon>Clostridia</taxon>
        <taxon>Eubacteriales</taxon>
        <taxon>Eubacteriaceae</taxon>
        <taxon>Eubacterium</taxon>
    </lineage>
</organism>
<name>N1ZZ73_9FIRM</name>
<dbReference type="AlphaFoldDB" id="N1ZZ73"/>
<evidence type="ECO:0000313" key="1">
    <source>
        <dbReference type="EMBL" id="EMZ19100.1"/>
    </source>
</evidence>
<keyword evidence="2" id="KW-1185">Reference proteome</keyword>
<protein>
    <submittedName>
        <fullName evidence="1">Uncharacterized protein</fullName>
    </submittedName>
</protein>
<dbReference type="HOGENOM" id="CLU_2395330_0_0_9"/>
<proteinExistence type="predicted"/>